<dbReference type="GO" id="GO:0055085">
    <property type="term" value="P:transmembrane transport"/>
    <property type="evidence" value="ECO:0007669"/>
    <property type="project" value="InterPro"/>
</dbReference>
<evidence type="ECO:0000256" key="3">
    <source>
        <dbReference type="ARBA" id="ARBA00022989"/>
    </source>
</evidence>
<dbReference type="Proteomes" id="UP000186922">
    <property type="component" value="Unassembled WGS sequence"/>
</dbReference>
<comment type="caution">
    <text evidence="7">The sequence shown here is derived from an EMBL/GenBank/DDBJ whole genome shotgun (WGS) entry which is preliminary data.</text>
</comment>
<name>A0A1D1V220_RAMVA</name>
<feature type="transmembrane region" description="Helical" evidence="5">
    <location>
        <begin position="339"/>
        <end position="358"/>
    </location>
</feature>
<keyword evidence="8" id="KW-1185">Reference proteome</keyword>
<feature type="transmembrane region" description="Helical" evidence="5">
    <location>
        <begin position="464"/>
        <end position="482"/>
    </location>
</feature>
<evidence type="ECO:0000256" key="4">
    <source>
        <dbReference type="ARBA" id="ARBA00023136"/>
    </source>
</evidence>
<dbReference type="EMBL" id="BDGG01000002">
    <property type="protein sequence ID" value="GAU92773.1"/>
    <property type="molecule type" value="Genomic_DNA"/>
</dbReference>
<keyword evidence="4 5" id="KW-0472">Membrane</keyword>
<dbReference type="NCBIfam" id="TIGR00815">
    <property type="entry name" value="sulP"/>
    <property type="match status" value="1"/>
</dbReference>
<evidence type="ECO:0000259" key="6">
    <source>
        <dbReference type="PROSITE" id="PS50801"/>
    </source>
</evidence>
<accession>A0A1D1V220</accession>
<feature type="transmembrane region" description="Helical" evidence="5">
    <location>
        <begin position="435"/>
        <end position="452"/>
    </location>
</feature>
<dbReference type="InterPro" id="IPR002645">
    <property type="entry name" value="STAS_dom"/>
</dbReference>
<keyword evidence="3 5" id="KW-1133">Transmembrane helix</keyword>
<dbReference type="Gene3D" id="3.30.750.24">
    <property type="entry name" value="STAS domain"/>
    <property type="match status" value="1"/>
</dbReference>
<dbReference type="InterPro" id="IPR001902">
    <property type="entry name" value="SLC26A/SulP_fam"/>
</dbReference>
<evidence type="ECO:0000256" key="5">
    <source>
        <dbReference type="SAM" id="Phobius"/>
    </source>
</evidence>
<reference evidence="7 8" key="1">
    <citation type="journal article" date="2016" name="Nat. Commun.">
        <title>Extremotolerant tardigrade genome and improved radiotolerance of human cultured cells by tardigrade-unique protein.</title>
        <authorList>
            <person name="Hashimoto T."/>
            <person name="Horikawa D.D."/>
            <person name="Saito Y."/>
            <person name="Kuwahara H."/>
            <person name="Kozuka-Hata H."/>
            <person name="Shin-I T."/>
            <person name="Minakuchi Y."/>
            <person name="Ohishi K."/>
            <person name="Motoyama A."/>
            <person name="Aizu T."/>
            <person name="Enomoto A."/>
            <person name="Kondo K."/>
            <person name="Tanaka S."/>
            <person name="Hara Y."/>
            <person name="Koshikawa S."/>
            <person name="Sagara H."/>
            <person name="Miura T."/>
            <person name="Yokobori S."/>
            <person name="Miyagawa K."/>
            <person name="Suzuki Y."/>
            <person name="Kubo T."/>
            <person name="Oyama M."/>
            <person name="Kohara Y."/>
            <person name="Fujiyama A."/>
            <person name="Arakawa K."/>
            <person name="Katayama T."/>
            <person name="Toyoda A."/>
            <person name="Kunieda T."/>
        </authorList>
    </citation>
    <scope>NUCLEOTIDE SEQUENCE [LARGE SCALE GENOMIC DNA]</scope>
    <source>
        <strain evidence="7 8">YOKOZUNA-1</strain>
    </source>
</reference>
<dbReference type="PROSITE" id="PS50801">
    <property type="entry name" value="STAS"/>
    <property type="match status" value="1"/>
</dbReference>
<dbReference type="STRING" id="947166.A0A1D1V220"/>
<evidence type="ECO:0000313" key="7">
    <source>
        <dbReference type="EMBL" id="GAU92773.1"/>
    </source>
</evidence>
<dbReference type="InterPro" id="IPR011547">
    <property type="entry name" value="SLC26A/SulP_dom"/>
</dbReference>
<protein>
    <recommendedName>
        <fullName evidence="6">STAS domain-containing protein</fullName>
    </recommendedName>
</protein>
<dbReference type="SUPFAM" id="SSF52091">
    <property type="entry name" value="SpoIIaa-like"/>
    <property type="match status" value="1"/>
</dbReference>
<sequence>MGQPEEIVEVHEETPWGLLETSLRSRWRTKLKKNRCSKDCVKRSVISIVPALGWLANYDIKKHLVGDFISGCTVAILSIPQGMGYGVLAGADAIHGLYASFYPLLIYSLLCTSRHVSVGVASVVSLMGGSIVQSLGTEFYTMGPSVGNFGLNSTLESANHTAPHDIPLHFRVQITMAVTLAVGVWQLLLGVFRAGYLAVFLSDYVIKGFTCAAAFHVCSYQLTLILGLRNVRQKNGPLKLIYFYYDLFSQLHSTHVPTLVFSLVCITVLLLARIFITQNPKVTKRLKIPFPTELIVIMVATLVSYLMDLENTYNIKIIKHIPTGLPIPQPPLQSLIPKVFFRSFALAVISSSVVISLGKIFATKHQYKIDANQELIACGTANIFGSFFHCVPASAGLSRSAVQEAAGGSTQLVSLISASIMLTVLLLFGKYLEPLPRACLGAVIMVALLNMLMSVTEVRRFWRVSLVDASIFLVSLCATLFLDMDIGLAVAVFYSLVVFAFRMQYAKVEEIGRVRNTTDRFLSVKKPTVERIPRLKIFRLYGPLYSGNAESFAMKIRKSVSNSSVSTKESPLVLCGKALPEAAPLAQTDGDLEDTILSAGYDETLTSELGEGIPEAKSPNGFLVHAKQGTSVVVIDCSAVSFVDVVGTENLKFLAKDCAKNNLTLAFSGCSDDVRNTLRFSGVVPRSGDEVLSENLSTTVRHFTEKEQPGA</sequence>
<dbReference type="GO" id="GO:0016020">
    <property type="term" value="C:membrane"/>
    <property type="evidence" value="ECO:0007669"/>
    <property type="project" value="UniProtKB-SubCell"/>
</dbReference>
<feature type="transmembrane region" description="Helical" evidence="5">
    <location>
        <begin position="174"/>
        <end position="192"/>
    </location>
</feature>
<evidence type="ECO:0000256" key="1">
    <source>
        <dbReference type="ARBA" id="ARBA00004141"/>
    </source>
</evidence>
<keyword evidence="2 5" id="KW-0812">Transmembrane</keyword>
<dbReference type="PANTHER" id="PTHR11814">
    <property type="entry name" value="SULFATE TRANSPORTER"/>
    <property type="match status" value="1"/>
</dbReference>
<feature type="transmembrane region" description="Helical" evidence="5">
    <location>
        <begin position="288"/>
        <end position="307"/>
    </location>
</feature>
<dbReference type="OrthoDB" id="288203at2759"/>
<feature type="transmembrane region" description="Helical" evidence="5">
    <location>
        <begin position="204"/>
        <end position="228"/>
    </location>
</feature>
<gene>
    <name evidence="7" type="primary">RvY_04813-1</name>
    <name evidence="7" type="synonym">RvY_04813.1</name>
    <name evidence="7" type="ORF">RvY_04813</name>
</gene>
<dbReference type="CDD" id="cd07042">
    <property type="entry name" value="STAS_SulP_like_sulfate_transporter"/>
    <property type="match status" value="1"/>
</dbReference>
<dbReference type="Pfam" id="PF00916">
    <property type="entry name" value="Sulfate_transp"/>
    <property type="match status" value="1"/>
</dbReference>
<feature type="transmembrane region" description="Helical" evidence="5">
    <location>
        <begin position="256"/>
        <end position="276"/>
    </location>
</feature>
<comment type="subcellular location">
    <subcellularLocation>
        <location evidence="1">Membrane</location>
        <topology evidence="1">Multi-pass membrane protein</topology>
    </subcellularLocation>
</comment>
<proteinExistence type="predicted"/>
<evidence type="ECO:0000256" key="2">
    <source>
        <dbReference type="ARBA" id="ARBA00022692"/>
    </source>
</evidence>
<organism evidence="7 8">
    <name type="scientific">Ramazzottius varieornatus</name>
    <name type="common">Water bear</name>
    <name type="synonym">Tardigrade</name>
    <dbReference type="NCBI Taxonomy" id="947166"/>
    <lineage>
        <taxon>Eukaryota</taxon>
        <taxon>Metazoa</taxon>
        <taxon>Ecdysozoa</taxon>
        <taxon>Tardigrada</taxon>
        <taxon>Eutardigrada</taxon>
        <taxon>Parachela</taxon>
        <taxon>Hypsibioidea</taxon>
        <taxon>Ramazzottiidae</taxon>
        <taxon>Ramazzottius</taxon>
    </lineage>
</organism>
<evidence type="ECO:0000313" key="8">
    <source>
        <dbReference type="Proteomes" id="UP000186922"/>
    </source>
</evidence>
<feature type="domain" description="STAS" evidence="6">
    <location>
        <begin position="525"/>
        <end position="703"/>
    </location>
</feature>
<dbReference type="InterPro" id="IPR036513">
    <property type="entry name" value="STAS_dom_sf"/>
</dbReference>
<feature type="transmembrane region" description="Helical" evidence="5">
    <location>
        <begin position="412"/>
        <end position="429"/>
    </location>
</feature>
<dbReference type="Pfam" id="PF01740">
    <property type="entry name" value="STAS"/>
    <property type="match status" value="1"/>
</dbReference>
<dbReference type="AlphaFoldDB" id="A0A1D1V220"/>